<dbReference type="AlphaFoldDB" id="A0A401TEW8"/>
<gene>
    <name evidence="2" type="ORF">chiPu_0025334</name>
</gene>
<evidence type="ECO:0000256" key="1">
    <source>
        <dbReference type="SAM" id="MobiDB-lite"/>
    </source>
</evidence>
<organism evidence="2 3">
    <name type="scientific">Chiloscyllium punctatum</name>
    <name type="common">Brownbanded bambooshark</name>
    <name type="synonym">Hemiscyllium punctatum</name>
    <dbReference type="NCBI Taxonomy" id="137246"/>
    <lineage>
        <taxon>Eukaryota</taxon>
        <taxon>Metazoa</taxon>
        <taxon>Chordata</taxon>
        <taxon>Craniata</taxon>
        <taxon>Vertebrata</taxon>
        <taxon>Chondrichthyes</taxon>
        <taxon>Elasmobranchii</taxon>
        <taxon>Galeomorphii</taxon>
        <taxon>Galeoidea</taxon>
        <taxon>Orectolobiformes</taxon>
        <taxon>Hemiscylliidae</taxon>
        <taxon>Chiloscyllium</taxon>
    </lineage>
</organism>
<evidence type="ECO:0000313" key="2">
    <source>
        <dbReference type="EMBL" id="GCC41183.1"/>
    </source>
</evidence>
<feature type="non-terminal residue" evidence="2">
    <location>
        <position position="77"/>
    </location>
</feature>
<accession>A0A401TEW8</accession>
<proteinExistence type="predicted"/>
<comment type="caution">
    <text evidence="2">The sequence shown here is derived from an EMBL/GenBank/DDBJ whole genome shotgun (WGS) entry which is preliminary data.</text>
</comment>
<reference evidence="2 3" key="1">
    <citation type="journal article" date="2018" name="Nat. Ecol. Evol.">
        <title>Shark genomes provide insights into elasmobranch evolution and the origin of vertebrates.</title>
        <authorList>
            <person name="Hara Y"/>
            <person name="Yamaguchi K"/>
            <person name="Onimaru K"/>
            <person name="Kadota M"/>
            <person name="Koyanagi M"/>
            <person name="Keeley SD"/>
            <person name="Tatsumi K"/>
            <person name="Tanaka K"/>
            <person name="Motone F"/>
            <person name="Kageyama Y"/>
            <person name="Nozu R"/>
            <person name="Adachi N"/>
            <person name="Nishimura O"/>
            <person name="Nakagawa R"/>
            <person name="Tanegashima C"/>
            <person name="Kiyatake I"/>
            <person name="Matsumoto R"/>
            <person name="Murakumo K"/>
            <person name="Nishida K"/>
            <person name="Terakita A"/>
            <person name="Kuratani S"/>
            <person name="Sato K"/>
            <person name="Hyodo S Kuraku.S."/>
        </authorList>
    </citation>
    <scope>NUCLEOTIDE SEQUENCE [LARGE SCALE GENOMIC DNA]</scope>
</reference>
<dbReference type="Proteomes" id="UP000287033">
    <property type="component" value="Unassembled WGS sequence"/>
</dbReference>
<name>A0A401TEW8_CHIPU</name>
<evidence type="ECO:0000313" key="3">
    <source>
        <dbReference type="Proteomes" id="UP000287033"/>
    </source>
</evidence>
<dbReference type="EMBL" id="BEZZ01056749">
    <property type="protein sequence ID" value="GCC41183.1"/>
    <property type="molecule type" value="Genomic_DNA"/>
</dbReference>
<feature type="region of interest" description="Disordered" evidence="1">
    <location>
        <begin position="57"/>
        <end position="77"/>
    </location>
</feature>
<feature type="region of interest" description="Disordered" evidence="1">
    <location>
        <begin position="1"/>
        <end position="41"/>
    </location>
</feature>
<keyword evidence="3" id="KW-1185">Reference proteome</keyword>
<sequence>MERFKRVKGQSPGLQTQGPPQRCCSLAGNARDELPRKGNRTPRVAGIRIREGWGVIGEGGSEGKSAALARSSRPTTE</sequence>
<protein>
    <submittedName>
        <fullName evidence="2">Uncharacterized protein</fullName>
    </submittedName>
</protein>